<evidence type="ECO:0000313" key="3">
    <source>
        <dbReference type="Proteomes" id="UP000299102"/>
    </source>
</evidence>
<protein>
    <submittedName>
        <fullName evidence="2">Uncharacterized protein</fullName>
    </submittedName>
</protein>
<evidence type="ECO:0000256" key="1">
    <source>
        <dbReference type="SAM" id="MobiDB-lite"/>
    </source>
</evidence>
<gene>
    <name evidence="2" type="ORF">EVAR_57385_1</name>
</gene>
<dbReference type="AlphaFoldDB" id="A0A4C1ZGM5"/>
<comment type="caution">
    <text evidence="2">The sequence shown here is derived from an EMBL/GenBank/DDBJ whole genome shotgun (WGS) entry which is preliminary data.</text>
</comment>
<dbReference type="Proteomes" id="UP000299102">
    <property type="component" value="Unassembled WGS sequence"/>
</dbReference>
<organism evidence="2 3">
    <name type="scientific">Eumeta variegata</name>
    <name type="common">Bagworm moth</name>
    <name type="synonym">Eumeta japonica</name>
    <dbReference type="NCBI Taxonomy" id="151549"/>
    <lineage>
        <taxon>Eukaryota</taxon>
        <taxon>Metazoa</taxon>
        <taxon>Ecdysozoa</taxon>
        <taxon>Arthropoda</taxon>
        <taxon>Hexapoda</taxon>
        <taxon>Insecta</taxon>
        <taxon>Pterygota</taxon>
        <taxon>Neoptera</taxon>
        <taxon>Endopterygota</taxon>
        <taxon>Lepidoptera</taxon>
        <taxon>Glossata</taxon>
        <taxon>Ditrysia</taxon>
        <taxon>Tineoidea</taxon>
        <taxon>Psychidae</taxon>
        <taxon>Oiketicinae</taxon>
        <taxon>Eumeta</taxon>
    </lineage>
</organism>
<keyword evidence="3" id="KW-1185">Reference proteome</keyword>
<accession>A0A4C1ZGM5</accession>
<reference evidence="2 3" key="1">
    <citation type="journal article" date="2019" name="Commun. Biol.">
        <title>The bagworm genome reveals a unique fibroin gene that provides high tensile strength.</title>
        <authorList>
            <person name="Kono N."/>
            <person name="Nakamura H."/>
            <person name="Ohtoshi R."/>
            <person name="Tomita M."/>
            <person name="Numata K."/>
            <person name="Arakawa K."/>
        </authorList>
    </citation>
    <scope>NUCLEOTIDE SEQUENCE [LARGE SCALE GENOMIC DNA]</scope>
</reference>
<proteinExistence type="predicted"/>
<dbReference type="EMBL" id="BGZK01001782">
    <property type="protein sequence ID" value="GBP86264.1"/>
    <property type="molecule type" value="Genomic_DNA"/>
</dbReference>
<name>A0A4C1ZGM5_EUMVA</name>
<evidence type="ECO:0000313" key="2">
    <source>
        <dbReference type="EMBL" id="GBP86264.1"/>
    </source>
</evidence>
<sequence>MAGAARYRREAHARSKYWIAPIAFGDDGGCLRRPDLPLNALPTSARRVGSCICGVVRLADRDVSVVALCISVESTHPVFVPSGTGTGSGIEIKSATKITITIKCSSFEIGTAMESDTGVETESGDQKCGRIGFRSRPGSGSAPTMRSIKVKT</sequence>
<feature type="region of interest" description="Disordered" evidence="1">
    <location>
        <begin position="115"/>
        <end position="152"/>
    </location>
</feature>